<sequence>MGVLATSSQEAIPLLLGILVVWYLTQTIVEYARLRKFRGPLWASFTDLPHRKAMLQNICHDWYEEISEKYGPIARVAPTVLITSSPEIWSHVNNHPGYKRTDWYYQACRIEYRRDNVFSQTDNAKHELRRKQMAPGYSGRENLDLEISIDERLQEFLNLIRSKYISSDDQIVPMDLAKKVQYFTLDVISSVGLGKAFGMLRNDFDVDDYIQSSEEGLAIANNALALGFSWIAQAPFIGKFIAPSPKTNNGFGKMMATCFRFVDQRAADSTDKRSDMLASFIRHGLNGDELRSEALEQIIAGSDTTAGALRGILLYIIGNPRVYVKLQREVDDAVNNGNAPLSEDGLITTAQAKQLPYLNAVIREGMRMRPPVANIFLRDIPLEGDTVVVDGETMFLPGGACIGYSAYAMHHKEEIYGKDAKAFRPERWFELDPDKLAAMTRTNELIFGHADA</sequence>
<evidence type="ECO:0000256" key="4">
    <source>
        <dbReference type="SAM" id="Phobius"/>
    </source>
</evidence>
<dbReference type="GO" id="GO:0004497">
    <property type="term" value="F:monooxygenase activity"/>
    <property type="evidence" value="ECO:0007669"/>
    <property type="project" value="InterPro"/>
</dbReference>
<dbReference type="GO" id="GO:0016705">
    <property type="term" value="F:oxidoreductase activity, acting on paired donors, with incorporation or reduction of molecular oxygen"/>
    <property type="evidence" value="ECO:0007669"/>
    <property type="project" value="InterPro"/>
</dbReference>
<keyword evidence="3" id="KW-0408">Iron</keyword>
<reference evidence="5" key="1">
    <citation type="submission" date="2020-03" db="EMBL/GenBank/DDBJ databases">
        <title>Draft Genome Sequence of Cylindrodendrum hubeiense.</title>
        <authorList>
            <person name="Buettner E."/>
            <person name="Kellner H."/>
        </authorList>
    </citation>
    <scope>NUCLEOTIDE SEQUENCE</scope>
    <source>
        <strain evidence="5">IHI 201604</strain>
    </source>
</reference>
<keyword evidence="6" id="KW-1185">Reference proteome</keyword>
<dbReference type="GO" id="GO:0020037">
    <property type="term" value="F:heme binding"/>
    <property type="evidence" value="ECO:0007669"/>
    <property type="project" value="InterPro"/>
</dbReference>
<dbReference type="InterPro" id="IPR001128">
    <property type="entry name" value="Cyt_P450"/>
</dbReference>
<dbReference type="PANTHER" id="PTHR24305:SF168">
    <property type="entry name" value="P450, PUTATIVE (EUROFUNG)-RELATED"/>
    <property type="match status" value="1"/>
</dbReference>
<keyword evidence="2" id="KW-0479">Metal-binding</keyword>
<evidence type="ECO:0000313" key="5">
    <source>
        <dbReference type="EMBL" id="KAF7557755.1"/>
    </source>
</evidence>
<dbReference type="InterPro" id="IPR036396">
    <property type="entry name" value="Cyt_P450_sf"/>
</dbReference>
<dbReference type="Proteomes" id="UP000722485">
    <property type="component" value="Unassembled WGS sequence"/>
</dbReference>
<dbReference type="EMBL" id="JAANBB010000003">
    <property type="protein sequence ID" value="KAF7557755.1"/>
    <property type="molecule type" value="Genomic_DNA"/>
</dbReference>
<organism evidence="5 6">
    <name type="scientific">Cylindrodendrum hubeiense</name>
    <dbReference type="NCBI Taxonomy" id="595255"/>
    <lineage>
        <taxon>Eukaryota</taxon>
        <taxon>Fungi</taxon>
        <taxon>Dikarya</taxon>
        <taxon>Ascomycota</taxon>
        <taxon>Pezizomycotina</taxon>
        <taxon>Sordariomycetes</taxon>
        <taxon>Hypocreomycetidae</taxon>
        <taxon>Hypocreales</taxon>
        <taxon>Nectriaceae</taxon>
        <taxon>Cylindrodendrum</taxon>
    </lineage>
</organism>
<feature type="transmembrane region" description="Helical" evidence="4">
    <location>
        <begin position="12"/>
        <end position="32"/>
    </location>
</feature>
<dbReference type="PRINTS" id="PR00463">
    <property type="entry name" value="EP450I"/>
</dbReference>
<dbReference type="Pfam" id="PF00067">
    <property type="entry name" value="p450"/>
    <property type="match status" value="1"/>
</dbReference>
<gene>
    <name evidence="5" type="ORF">G7Z17_g367</name>
</gene>
<evidence type="ECO:0000256" key="2">
    <source>
        <dbReference type="ARBA" id="ARBA00022723"/>
    </source>
</evidence>
<dbReference type="PANTHER" id="PTHR24305">
    <property type="entry name" value="CYTOCHROME P450"/>
    <property type="match status" value="1"/>
</dbReference>
<comment type="caution">
    <text evidence="5">The sequence shown here is derived from an EMBL/GenBank/DDBJ whole genome shotgun (WGS) entry which is preliminary data.</text>
</comment>
<proteinExistence type="predicted"/>
<evidence type="ECO:0000256" key="3">
    <source>
        <dbReference type="ARBA" id="ARBA00023004"/>
    </source>
</evidence>
<dbReference type="InterPro" id="IPR050121">
    <property type="entry name" value="Cytochrome_P450_monoxygenase"/>
</dbReference>
<accession>A0A9P5LN51</accession>
<name>A0A9P5LN51_9HYPO</name>
<dbReference type="CDD" id="cd11060">
    <property type="entry name" value="CYP57A1-like"/>
    <property type="match status" value="1"/>
</dbReference>
<dbReference type="Gene3D" id="1.10.630.10">
    <property type="entry name" value="Cytochrome P450"/>
    <property type="match status" value="1"/>
</dbReference>
<dbReference type="SUPFAM" id="SSF48264">
    <property type="entry name" value="Cytochrome P450"/>
    <property type="match status" value="1"/>
</dbReference>
<dbReference type="GO" id="GO:0005506">
    <property type="term" value="F:iron ion binding"/>
    <property type="evidence" value="ECO:0007669"/>
    <property type="project" value="InterPro"/>
</dbReference>
<evidence type="ECO:0000313" key="6">
    <source>
        <dbReference type="Proteomes" id="UP000722485"/>
    </source>
</evidence>
<keyword evidence="4" id="KW-1133">Transmembrane helix</keyword>
<dbReference type="InterPro" id="IPR002401">
    <property type="entry name" value="Cyt_P450_E_grp-I"/>
</dbReference>
<keyword evidence="4" id="KW-0812">Transmembrane</keyword>
<evidence type="ECO:0000256" key="1">
    <source>
        <dbReference type="ARBA" id="ARBA00022617"/>
    </source>
</evidence>
<evidence type="ECO:0008006" key="7">
    <source>
        <dbReference type="Google" id="ProtNLM"/>
    </source>
</evidence>
<protein>
    <recommendedName>
        <fullName evidence="7">Cytochrome P450</fullName>
    </recommendedName>
</protein>
<dbReference type="OrthoDB" id="3934656at2759"/>
<keyword evidence="4" id="KW-0472">Membrane</keyword>
<dbReference type="AlphaFoldDB" id="A0A9P5LN51"/>
<keyword evidence="1" id="KW-0349">Heme</keyword>